<proteinExistence type="predicted"/>
<dbReference type="OrthoDB" id="2788844at2759"/>
<name>A0A409XNB9_PSICY</name>
<dbReference type="PROSITE" id="PS50181">
    <property type="entry name" value="FBOX"/>
    <property type="match status" value="1"/>
</dbReference>
<sequence length="329" mass="38839">MDHLHSISNAFNVERLCLEEQKLLEQPRIEDCATTPTTLQSLPVEILLHMFSFLQLKPYIISHGVCKDWKNLLPLAEIHPTRRRLLALYHKIINTPYFERSLTWSLDNLEPFDRQAYIDSLLSQYPAIPEEFRMWILEWPDRLVIACMWPGIQLADYGTDNFRRRFGFNWLGYKSKSPQLFAVLYKNKTPHAKFIPGLLVWRTPTTTDWLIFAEDERDLFGRVYLTDFMDLESSAVIPHGRSLNFVDDLDDEADSYINIPYADWVSYLENHWEVTARMFLAPEKLNRYCLPDWRAEQPVLIEFDTAFPNTFPTFPWNLRDTISHLALFS</sequence>
<comment type="caution">
    <text evidence="2">The sequence shown here is derived from an EMBL/GenBank/DDBJ whole genome shotgun (WGS) entry which is preliminary data.</text>
</comment>
<protein>
    <recommendedName>
        <fullName evidence="1">F-box domain-containing protein</fullName>
    </recommendedName>
</protein>
<dbReference type="SUPFAM" id="SSF81383">
    <property type="entry name" value="F-box domain"/>
    <property type="match status" value="1"/>
</dbReference>
<evidence type="ECO:0000313" key="3">
    <source>
        <dbReference type="Proteomes" id="UP000283269"/>
    </source>
</evidence>
<accession>A0A409XNB9</accession>
<dbReference type="InterPro" id="IPR036047">
    <property type="entry name" value="F-box-like_dom_sf"/>
</dbReference>
<dbReference type="Gene3D" id="1.20.1280.50">
    <property type="match status" value="1"/>
</dbReference>
<evidence type="ECO:0000259" key="1">
    <source>
        <dbReference type="PROSITE" id="PS50181"/>
    </source>
</evidence>
<organism evidence="2 3">
    <name type="scientific">Psilocybe cyanescens</name>
    <dbReference type="NCBI Taxonomy" id="93625"/>
    <lineage>
        <taxon>Eukaryota</taxon>
        <taxon>Fungi</taxon>
        <taxon>Dikarya</taxon>
        <taxon>Basidiomycota</taxon>
        <taxon>Agaricomycotina</taxon>
        <taxon>Agaricomycetes</taxon>
        <taxon>Agaricomycetidae</taxon>
        <taxon>Agaricales</taxon>
        <taxon>Agaricineae</taxon>
        <taxon>Strophariaceae</taxon>
        <taxon>Psilocybe</taxon>
    </lineage>
</organism>
<dbReference type="EMBL" id="NHYD01001075">
    <property type="protein sequence ID" value="PPQ92217.1"/>
    <property type="molecule type" value="Genomic_DNA"/>
</dbReference>
<keyword evidence="3" id="KW-1185">Reference proteome</keyword>
<dbReference type="Proteomes" id="UP000283269">
    <property type="component" value="Unassembled WGS sequence"/>
</dbReference>
<dbReference type="AlphaFoldDB" id="A0A409XNB9"/>
<evidence type="ECO:0000313" key="2">
    <source>
        <dbReference type="EMBL" id="PPQ92217.1"/>
    </source>
</evidence>
<gene>
    <name evidence="2" type="ORF">CVT25_008990</name>
</gene>
<feature type="domain" description="F-box" evidence="1">
    <location>
        <begin position="36"/>
        <end position="85"/>
    </location>
</feature>
<dbReference type="InterPro" id="IPR001810">
    <property type="entry name" value="F-box_dom"/>
</dbReference>
<reference evidence="2 3" key="1">
    <citation type="journal article" date="2018" name="Evol. Lett.">
        <title>Horizontal gene cluster transfer increased hallucinogenic mushroom diversity.</title>
        <authorList>
            <person name="Reynolds H.T."/>
            <person name="Vijayakumar V."/>
            <person name="Gluck-Thaler E."/>
            <person name="Korotkin H.B."/>
            <person name="Matheny P.B."/>
            <person name="Slot J.C."/>
        </authorList>
    </citation>
    <scope>NUCLEOTIDE SEQUENCE [LARGE SCALE GENOMIC DNA]</scope>
    <source>
        <strain evidence="2 3">2631</strain>
    </source>
</reference>
<dbReference type="InParanoid" id="A0A409XNB9"/>